<protein>
    <submittedName>
        <fullName evidence="2">Uncharacterized protein</fullName>
    </submittedName>
</protein>
<dbReference type="Proteomes" id="UP001239445">
    <property type="component" value="Unassembled WGS sequence"/>
</dbReference>
<organism evidence="2 3">
    <name type="scientific">Echria macrotheca</name>
    <dbReference type="NCBI Taxonomy" id="438768"/>
    <lineage>
        <taxon>Eukaryota</taxon>
        <taxon>Fungi</taxon>
        <taxon>Dikarya</taxon>
        <taxon>Ascomycota</taxon>
        <taxon>Pezizomycotina</taxon>
        <taxon>Sordariomycetes</taxon>
        <taxon>Sordariomycetidae</taxon>
        <taxon>Sordariales</taxon>
        <taxon>Schizotheciaceae</taxon>
        <taxon>Echria</taxon>
    </lineage>
</organism>
<gene>
    <name evidence="2" type="ORF">QBC47DRAFT_215879</name>
</gene>
<feature type="region of interest" description="Disordered" evidence="1">
    <location>
        <begin position="1"/>
        <end position="44"/>
    </location>
</feature>
<dbReference type="AlphaFoldDB" id="A0AAJ0BCM9"/>
<name>A0AAJ0BCM9_9PEZI</name>
<sequence length="238" mass="25173">MMANIAASFPPHAGGMQQHPGAPPGHPMQPGMGHNPNQPGPGMPQHMVAHMGVSGPGPQINPAALMGGMPPGAGGPNAHAMQHLNPAQAQMFQQQHTMCECHASPGVVSASLADDLNVVANSPAVQAQMQQQQRLQVLQQQQQVRQALMTQQTGNQVGYGNINMHAMGMPLSSMNPQQAAQQAAQLAALRSRMPVSSLLPQFQQAQFAQHQQGQPMNVRHTSVVFPPCSARHCVSFAV</sequence>
<evidence type="ECO:0000313" key="2">
    <source>
        <dbReference type="EMBL" id="KAK1754327.1"/>
    </source>
</evidence>
<reference evidence="2" key="1">
    <citation type="submission" date="2023-06" db="EMBL/GenBank/DDBJ databases">
        <title>Genome-scale phylogeny and comparative genomics of the fungal order Sordariales.</title>
        <authorList>
            <consortium name="Lawrence Berkeley National Laboratory"/>
            <person name="Hensen N."/>
            <person name="Bonometti L."/>
            <person name="Westerberg I."/>
            <person name="Brannstrom I.O."/>
            <person name="Guillou S."/>
            <person name="Cros-Aarteil S."/>
            <person name="Calhoun S."/>
            <person name="Haridas S."/>
            <person name="Kuo A."/>
            <person name="Mondo S."/>
            <person name="Pangilinan J."/>
            <person name="Riley R."/>
            <person name="Labutti K."/>
            <person name="Andreopoulos B."/>
            <person name="Lipzen A."/>
            <person name="Chen C."/>
            <person name="Yanf M."/>
            <person name="Daum C."/>
            <person name="Ng V."/>
            <person name="Clum A."/>
            <person name="Steindorff A."/>
            <person name="Ohm R."/>
            <person name="Martin F."/>
            <person name="Silar P."/>
            <person name="Natvig D."/>
            <person name="Lalanne C."/>
            <person name="Gautier V."/>
            <person name="Ament-Velasquez S.L."/>
            <person name="Kruys A."/>
            <person name="Hutchinson M.I."/>
            <person name="Powell A.J."/>
            <person name="Barry K."/>
            <person name="Miller A.N."/>
            <person name="Grigoriev I.V."/>
            <person name="Debuchy R."/>
            <person name="Gladieux P."/>
            <person name="Thoren M.H."/>
            <person name="Johannesson H."/>
        </authorList>
    </citation>
    <scope>NUCLEOTIDE SEQUENCE</scope>
    <source>
        <strain evidence="2">PSN4</strain>
    </source>
</reference>
<dbReference type="EMBL" id="MU839835">
    <property type="protein sequence ID" value="KAK1754327.1"/>
    <property type="molecule type" value="Genomic_DNA"/>
</dbReference>
<keyword evidence="3" id="KW-1185">Reference proteome</keyword>
<comment type="caution">
    <text evidence="2">The sequence shown here is derived from an EMBL/GenBank/DDBJ whole genome shotgun (WGS) entry which is preliminary data.</text>
</comment>
<evidence type="ECO:0000313" key="3">
    <source>
        <dbReference type="Proteomes" id="UP001239445"/>
    </source>
</evidence>
<proteinExistence type="predicted"/>
<accession>A0AAJ0BCM9</accession>
<evidence type="ECO:0000256" key="1">
    <source>
        <dbReference type="SAM" id="MobiDB-lite"/>
    </source>
</evidence>